<feature type="domain" description="AMP-dependent synthetase/ligase" evidence="2">
    <location>
        <begin position="132"/>
        <end position="312"/>
    </location>
</feature>
<dbReference type="RefSeq" id="WP_271429415.1">
    <property type="nucleotide sequence ID" value="NZ_JAQIPB010000008.1"/>
</dbReference>
<dbReference type="SUPFAM" id="SSF56801">
    <property type="entry name" value="Acetyl-CoA synthetase-like"/>
    <property type="match status" value="1"/>
</dbReference>
<dbReference type="Gene3D" id="3.40.50.12780">
    <property type="entry name" value="N-terminal domain of ligase-like"/>
    <property type="match status" value="1"/>
</dbReference>
<feature type="domain" description="ApeI dehydratase-like" evidence="3">
    <location>
        <begin position="480"/>
        <end position="570"/>
    </location>
</feature>
<dbReference type="InterPro" id="IPR045851">
    <property type="entry name" value="AMP-bd_C_sf"/>
</dbReference>
<keyword evidence="5" id="KW-1185">Reference proteome</keyword>
<dbReference type="InterPro" id="IPR054545">
    <property type="entry name" value="ApeI-like"/>
</dbReference>
<sequence>MSTAPSLPLLGTRDLDAPLAWQQGQPVSARQFLADVQAQAARLPEAGPAINVCADRYAFCVGLAAALLRGQPSLLPPDARPDTLARVGAGLPQAYVLGDAPIPGVPLAVQVPARAGQGDAPAAERMTEGATESAVPLVPAECHALSLLTSGSTGTPQPHAKTWRTLTGDVAAAVPRLCALLGRDSLAGLTLVATVPVQHSYGLESTALLAMLGGASFDSGRPFFPADIVRSLESVPRPRALVTTPFHLKTLLQSGLALPPVELLLSATAPLSPQLAAQAEAATGGMLLEIYGSTETGQVAWRQPTASEVWQTFGAITVRPQQAHESEDGGASERYVFEGDFIPAPTPMADVLELLDAQRFRLFGRANDLIHVAGRRSSLGHLNFHLNSIPGVQDGAFWIPDEVADGVVRPVVFVVAPQLSAADVIEALRGRMEAVFVPRRVLHVAALPREGTGKLTVRALREFALAQLGGAAAPTPAADDDGSASLQWTVPLDHPSFAGHFPGQPLLPGALLLAQVQEAWAGVSALRARLGDAPVLAAAKFLAPVRPGARLRLQLQPEAAPSQGLRFELWVQQAADGKGAPEVLAISGRWLPGAG</sequence>
<protein>
    <submittedName>
        <fullName evidence="4">AMP-binding protein</fullName>
    </submittedName>
</protein>
<dbReference type="SUPFAM" id="SSF54637">
    <property type="entry name" value="Thioesterase/thiol ester dehydrase-isomerase"/>
    <property type="match status" value="1"/>
</dbReference>
<evidence type="ECO:0000256" key="1">
    <source>
        <dbReference type="ARBA" id="ARBA00006432"/>
    </source>
</evidence>
<evidence type="ECO:0000259" key="3">
    <source>
        <dbReference type="Pfam" id="PF22818"/>
    </source>
</evidence>
<dbReference type="EMBL" id="JAQIPB010000008">
    <property type="protein sequence ID" value="MDA7418207.1"/>
    <property type="molecule type" value="Genomic_DNA"/>
</dbReference>
<dbReference type="GO" id="GO:0031956">
    <property type="term" value="F:medium-chain fatty acid-CoA ligase activity"/>
    <property type="evidence" value="ECO:0007669"/>
    <property type="project" value="TreeGrafter"/>
</dbReference>
<organism evidence="4 5">
    <name type="scientific">Xenophilus arseniciresistens</name>
    <dbReference type="NCBI Taxonomy" id="1283306"/>
    <lineage>
        <taxon>Bacteria</taxon>
        <taxon>Pseudomonadati</taxon>
        <taxon>Pseudomonadota</taxon>
        <taxon>Betaproteobacteria</taxon>
        <taxon>Burkholderiales</taxon>
        <taxon>Comamonadaceae</taxon>
        <taxon>Xenophilus</taxon>
    </lineage>
</organism>
<gene>
    <name evidence="4" type="ORF">PGB34_17720</name>
</gene>
<dbReference type="Gene3D" id="3.10.129.10">
    <property type="entry name" value="Hotdog Thioesterase"/>
    <property type="match status" value="1"/>
</dbReference>
<dbReference type="Pfam" id="PF00501">
    <property type="entry name" value="AMP-binding"/>
    <property type="match status" value="1"/>
</dbReference>
<dbReference type="AlphaFoldDB" id="A0AAE3T2B1"/>
<accession>A0AAE3T2B1</accession>
<dbReference type="Pfam" id="PF22818">
    <property type="entry name" value="ApeI-like"/>
    <property type="match status" value="1"/>
</dbReference>
<evidence type="ECO:0000259" key="2">
    <source>
        <dbReference type="Pfam" id="PF00501"/>
    </source>
</evidence>
<dbReference type="Gene3D" id="3.30.300.30">
    <property type="match status" value="1"/>
</dbReference>
<dbReference type="PANTHER" id="PTHR43201:SF8">
    <property type="entry name" value="ACYL-COA SYNTHETASE FAMILY MEMBER 3"/>
    <property type="match status" value="1"/>
</dbReference>
<proteinExistence type="inferred from homology"/>
<dbReference type="InterPro" id="IPR042099">
    <property type="entry name" value="ANL_N_sf"/>
</dbReference>
<dbReference type="GO" id="GO:0006631">
    <property type="term" value="P:fatty acid metabolic process"/>
    <property type="evidence" value="ECO:0007669"/>
    <property type="project" value="TreeGrafter"/>
</dbReference>
<dbReference type="InterPro" id="IPR029069">
    <property type="entry name" value="HotDog_dom_sf"/>
</dbReference>
<name>A0AAE3T2B1_9BURK</name>
<evidence type="ECO:0000313" key="4">
    <source>
        <dbReference type="EMBL" id="MDA7418207.1"/>
    </source>
</evidence>
<evidence type="ECO:0000313" key="5">
    <source>
        <dbReference type="Proteomes" id="UP001212602"/>
    </source>
</evidence>
<comment type="caution">
    <text evidence="4">The sequence shown here is derived from an EMBL/GenBank/DDBJ whole genome shotgun (WGS) entry which is preliminary data.</text>
</comment>
<dbReference type="Proteomes" id="UP001212602">
    <property type="component" value="Unassembled WGS sequence"/>
</dbReference>
<dbReference type="InterPro" id="IPR000873">
    <property type="entry name" value="AMP-dep_synth/lig_dom"/>
</dbReference>
<dbReference type="GO" id="GO:0016829">
    <property type="term" value="F:lyase activity"/>
    <property type="evidence" value="ECO:0007669"/>
    <property type="project" value="UniProtKB-KW"/>
</dbReference>
<dbReference type="PANTHER" id="PTHR43201">
    <property type="entry name" value="ACYL-COA SYNTHETASE"/>
    <property type="match status" value="1"/>
</dbReference>
<comment type="similarity">
    <text evidence="1">Belongs to the ATP-dependent AMP-binding enzyme family.</text>
</comment>
<reference evidence="4" key="1">
    <citation type="submission" date="2023-01" db="EMBL/GenBank/DDBJ databases">
        <title>Xenophilus mangrovi sp. nov., isolated from soil of Mangrove nature reserve.</title>
        <authorList>
            <person name="Xu S."/>
            <person name="Liu Z."/>
            <person name="Xu Y."/>
        </authorList>
    </citation>
    <scope>NUCLEOTIDE SEQUENCE</scope>
    <source>
        <strain evidence="4">YW8</strain>
    </source>
</reference>